<keyword evidence="2" id="KW-0805">Transcription regulation</keyword>
<dbReference type="AlphaFoldDB" id="A0AA49JJ71"/>
<accession>A0AA49JJ71</accession>
<evidence type="ECO:0000259" key="5">
    <source>
        <dbReference type="Pfam" id="PF04542"/>
    </source>
</evidence>
<dbReference type="Pfam" id="PF04542">
    <property type="entry name" value="Sigma70_r2"/>
    <property type="match status" value="1"/>
</dbReference>
<protein>
    <submittedName>
        <fullName evidence="7">Sigma-70 family RNA polymerase sigma factor</fullName>
    </submittedName>
</protein>
<dbReference type="GO" id="GO:0003677">
    <property type="term" value="F:DNA binding"/>
    <property type="evidence" value="ECO:0007669"/>
    <property type="project" value="InterPro"/>
</dbReference>
<dbReference type="InterPro" id="IPR014284">
    <property type="entry name" value="RNA_pol_sigma-70_dom"/>
</dbReference>
<dbReference type="InterPro" id="IPR036388">
    <property type="entry name" value="WH-like_DNA-bd_sf"/>
</dbReference>
<evidence type="ECO:0000256" key="3">
    <source>
        <dbReference type="ARBA" id="ARBA00023082"/>
    </source>
</evidence>
<dbReference type="InterPro" id="IPR013324">
    <property type="entry name" value="RNA_pol_sigma_r3/r4-like"/>
</dbReference>
<dbReference type="InterPro" id="IPR039425">
    <property type="entry name" value="RNA_pol_sigma-70-like"/>
</dbReference>
<proteinExistence type="inferred from homology"/>
<evidence type="ECO:0000256" key="2">
    <source>
        <dbReference type="ARBA" id="ARBA00023015"/>
    </source>
</evidence>
<evidence type="ECO:0000256" key="1">
    <source>
        <dbReference type="ARBA" id="ARBA00010641"/>
    </source>
</evidence>
<evidence type="ECO:0000256" key="4">
    <source>
        <dbReference type="ARBA" id="ARBA00023163"/>
    </source>
</evidence>
<dbReference type="SUPFAM" id="SSF88946">
    <property type="entry name" value="Sigma2 domain of RNA polymerase sigma factors"/>
    <property type="match status" value="1"/>
</dbReference>
<reference evidence="7" key="1">
    <citation type="journal article" date="2023" name="Comput. Struct. Biotechnol. J.">
        <title>Discovery of a novel marine Bacteroidetes with a rich repertoire of carbohydrate-active enzymes.</title>
        <authorList>
            <person name="Chen B."/>
            <person name="Liu G."/>
            <person name="Chen Q."/>
            <person name="Wang H."/>
            <person name="Liu L."/>
            <person name="Tang K."/>
        </authorList>
    </citation>
    <scope>NUCLEOTIDE SEQUENCE</scope>
    <source>
        <strain evidence="7">TK19036</strain>
    </source>
</reference>
<dbReference type="PANTHER" id="PTHR43133:SF46">
    <property type="entry name" value="RNA POLYMERASE SIGMA-70 FACTOR ECF SUBFAMILY"/>
    <property type="match status" value="1"/>
</dbReference>
<feature type="domain" description="RNA polymerase sigma factor 70 region 4 type 2" evidence="6">
    <location>
        <begin position="137"/>
        <end position="186"/>
    </location>
</feature>
<sequence length="207" mass="24511">MDKQEQDKGADTPASSDDKLLWRAFKNGDQQAYARIYQQHVRLMFKYGSKLTPDRDLVKDCIQELFLYLWERREHLGDTQHIRFYLFRSLRRSIISKLKKTDGDLLSSEISPDYNFISVASFESDLISNQSSEEYHQRLKDALSQLPDRQKEAIYLKYYHNLSFEEIASVMQVSKRAIYKFIYKALHTLQKSLLHILISLFLLLIFT</sequence>
<name>A0AA49JJ71_9BACT</name>
<dbReference type="GO" id="GO:0016987">
    <property type="term" value="F:sigma factor activity"/>
    <property type="evidence" value="ECO:0007669"/>
    <property type="project" value="UniProtKB-KW"/>
</dbReference>
<dbReference type="Pfam" id="PF08281">
    <property type="entry name" value="Sigma70_r4_2"/>
    <property type="match status" value="1"/>
</dbReference>
<dbReference type="InterPro" id="IPR007627">
    <property type="entry name" value="RNA_pol_sigma70_r2"/>
</dbReference>
<dbReference type="Gene3D" id="1.10.1740.10">
    <property type="match status" value="1"/>
</dbReference>
<dbReference type="PANTHER" id="PTHR43133">
    <property type="entry name" value="RNA POLYMERASE ECF-TYPE SIGMA FACTO"/>
    <property type="match status" value="1"/>
</dbReference>
<dbReference type="InterPro" id="IPR013325">
    <property type="entry name" value="RNA_pol_sigma_r2"/>
</dbReference>
<dbReference type="InterPro" id="IPR013249">
    <property type="entry name" value="RNA_pol_sigma70_r4_t2"/>
</dbReference>
<gene>
    <name evidence="7" type="ORF">K4G66_08735</name>
</gene>
<evidence type="ECO:0000313" key="7">
    <source>
        <dbReference type="EMBL" id="WKN38787.1"/>
    </source>
</evidence>
<organism evidence="7">
    <name type="scientific">Roseihalotalea indica</name>
    <dbReference type="NCBI Taxonomy" id="2867963"/>
    <lineage>
        <taxon>Bacteria</taxon>
        <taxon>Pseudomonadati</taxon>
        <taxon>Bacteroidota</taxon>
        <taxon>Cytophagia</taxon>
        <taxon>Cytophagales</taxon>
        <taxon>Catalimonadaceae</taxon>
        <taxon>Roseihalotalea</taxon>
    </lineage>
</organism>
<keyword evidence="4" id="KW-0804">Transcription</keyword>
<feature type="domain" description="RNA polymerase sigma-70 region 2" evidence="5">
    <location>
        <begin position="36"/>
        <end position="101"/>
    </location>
</feature>
<dbReference type="Gene3D" id="1.10.10.10">
    <property type="entry name" value="Winged helix-like DNA-binding domain superfamily/Winged helix DNA-binding domain"/>
    <property type="match status" value="1"/>
</dbReference>
<dbReference type="GO" id="GO:0006352">
    <property type="term" value="P:DNA-templated transcription initiation"/>
    <property type="evidence" value="ECO:0007669"/>
    <property type="project" value="InterPro"/>
</dbReference>
<evidence type="ECO:0000259" key="6">
    <source>
        <dbReference type="Pfam" id="PF08281"/>
    </source>
</evidence>
<dbReference type="EMBL" id="CP120682">
    <property type="protein sequence ID" value="WKN38787.1"/>
    <property type="molecule type" value="Genomic_DNA"/>
</dbReference>
<comment type="similarity">
    <text evidence="1">Belongs to the sigma-70 factor family. ECF subfamily.</text>
</comment>
<reference evidence="7" key="2">
    <citation type="journal article" date="2024" name="Antonie Van Leeuwenhoek">
        <title>Roseihalotalea indica gen. nov., sp. nov., a halophilic Bacteroidetes from mesopelagic Southwest Indian Ocean with higher carbohydrate metabolic potential.</title>
        <authorList>
            <person name="Chen B."/>
            <person name="Zhang M."/>
            <person name="Lin D."/>
            <person name="Ye J."/>
            <person name="Tang K."/>
        </authorList>
    </citation>
    <scope>NUCLEOTIDE SEQUENCE</scope>
    <source>
        <strain evidence="7">TK19036</strain>
    </source>
</reference>
<dbReference type="CDD" id="cd06171">
    <property type="entry name" value="Sigma70_r4"/>
    <property type="match status" value="1"/>
</dbReference>
<dbReference type="NCBIfam" id="TIGR02937">
    <property type="entry name" value="sigma70-ECF"/>
    <property type="match status" value="1"/>
</dbReference>
<dbReference type="SUPFAM" id="SSF88659">
    <property type="entry name" value="Sigma3 and sigma4 domains of RNA polymerase sigma factors"/>
    <property type="match status" value="1"/>
</dbReference>
<keyword evidence="3" id="KW-0731">Sigma factor</keyword>